<proteinExistence type="predicted"/>
<accession>A0A9X3YPP2</accession>
<dbReference type="InterPro" id="IPR002909">
    <property type="entry name" value="IPT_dom"/>
</dbReference>
<dbReference type="InterPro" id="IPR011050">
    <property type="entry name" value="Pectin_lyase_fold/virulence"/>
</dbReference>
<dbReference type="EMBL" id="JAOVZO020000023">
    <property type="protein sequence ID" value="MDC8016192.1"/>
    <property type="molecule type" value="Genomic_DNA"/>
</dbReference>
<dbReference type="SUPFAM" id="SSF81296">
    <property type="entry name" value="E set domains"/>
    <property type="match status" value="2"/>
</dbReference>
<sequence length="1069" mass="104208">MNGRPFVLALVLVALLAPADPLRAACPSLTNYTASTPDAAGHPNDTVVVDNATGLMWKQCPEGVTSSNAATGAVCDQGAITKMSWAGGLAAALASSHAGYADWRVPNMIELHSLTDMFCYEPAINTAFFPGSGTDFYWSSTSSVANVLTARAVYFLNGQINSVGKGVGYGIRLVRGGQGLDAFASNAPRVTAVSPDSGPSAGGTTAGGPGGTVTLTGLLFAGATKVTFGATDATTFTVANDTTLTAVPPAHAAGTVDVRVTNANGTSEASAPSRYTYVAAPTVTGVSPDVGTSAGGTSVVIAGTGFASGATVRFGASAAANVTVASATQITATTPAHADGTVDVTVTTSGGTSATSAAGGFTYFTASPIVDSLADGVPAAPLNCAAGHAGTCRLRDAIAAAQAGEAIGFAVDGTIALAGAPLVLDRSVGLDAGQHAVTIDGGGSVTAFKIDAGVTARIERLTIRNGNASQACATGRRCGGGIHNDGDLTLSGVTVSGNVAEYAGAGIYSRGALRLVNSTVSGNAVGAADGSGGGIYNAGTVQLSNSTVWENAAASGGGLRNAGGSGDASLVNTIVGGTSGGSACAGAAADLGGNLDDDGSCGFLAVNGSASGAAIDLGPLRNNGGPTPTALPAPDSVAIGFGRDDACADASNTNGVDQRGRVRPQGAHCDAGATEVGLHTLSVSVITPNGAAASTNGTVAGCRNGGGDCSGEYAAEGEGVPVLAALTALPDPHYHLATWGGDCAADGTVAMNADKTCTVAFAIDTHTVGGSAEGLAGSGLEVRLNGGDAQAVSAAAPAFVFAPLPDLSAWTVAVTAQPVSPWQTCTVDAATASGTLDGADVADVAVRCATNAYTIGGTVAGFANTGSNLALRLDAGGEQNASVTPGQSGFAFAAPVASGTAYAVSVAHQPQGQSCTVVAGATGTVGGTNISDVRVACLRPPRIVMAVGDGSDYASYGGVAEYVVLLTNTGGAADGVAVAATLSPAFDAAAATWICDDRIIGTVCAPSGTGPLADTVRLPPDSSLTFLVSAPLRSDTPETTATIQVGATGAATATDVDTLVIFRDGFEMP</sequence>
<dbReference type="InterPro" id="IPR059226">
    <property type="entry name" value="Choice_anch_Q_dom"/>
</dbReference>
<keyword evidence="1" id="KW-0732">Signal</keyword>
<evidence type="ECO:0000313" key="3">
    <source>
        <dbReference type="EMBL" id="MDC8016192.1"/>
    </source>
</evidence>
<evidence type="ECO:0000259" key="2">
    <source>
        <dbReference type="SMART" id="SM00429"/>
    </source>
</evidence>
<organism evidence="3 4">
    <name type="scientific">Tahibacter soli</name>
    <dbReference type="NCBI Taxonomy" id="2983605"/>
    <lineage>
        <taxon>Bacteria</taxon>
        <taxon>Pseudomonadati</taxon>
        <taxon>Pseudomonadota</taxon>
        <taxon>Gammaproteobacteria</taxon>
        <taxon>Lysobacterales</taxon>
        <taxon>Rhodanobacteraceae</taxon>
        <taxon>Tahibacter</taxon>
    </lineage>
</organism>
<dbReference type="InterPro" id="IPR011460">
    <property type="entry name" value="Lcl_C"/>
</dbReference>
<dbReference type="Pfam" id="PF01833">
    <property type="entry name" value="TIG"/>
    <property type="match status" value="2"/>
</dbReference>
<dbReference type="InterPro" id="IPR014756">
    <property type="entry name" value="Ig_E-set"/>
</dbReference>
<protein>
    <submittedName>
        <fullName evidence="3">DUF1566 domain-containing protein</fullName>
    </submittedName>
</protein>
<comment type="caution">
    <text evidence="3">The sequence shown here is derived from an EMBL/GenBank/DDBJ whole genome shotgun (WGS) entry which is preliminary data.</text>
</comment>
<feature type="domain" description="IPT/TIG" evidence="2">
    <location>
        <begin position="280"/>
        <end position="364"/>
    </location>
</feature>
<dbReference type="NCBIfam" id="NF041518">
    <property type="entry name" value="choice_anch_Q"/>
    <property type="match status" value="1"/>
</dbReference>
<gene>
    <name evidence="3" type="ORF">OD750_027000</name>
</gene>
<feature type="domain" description="IPT/TIG" evidence="2">
    <location>
        <begin position="187"/>
        <end position="278"/>
    </location>
</feature>
<dbReference type="PANTHER" id="PTHR35812">
    <property type="entry name" value="LIPOPROTEIN"/>
    <property type="match status" value="1"/>
</dbReference>
<dbReference type="SUPFAM" id="SSF51126">
    <property type="entry name" value="Pectin lyase-like"/>
    <property type="match status" value="1"/>
</dbReference>
<dbReference type="CDD" id="cd00102">
    <property type="entry name" value="IPT"/>
    <property type="match status" value="2"/>
</dbReference>
<dbReference type="Pfam" id="PF07603">
    <property type="entry name" value="Lcl_C"/>
    <property type="match status" value="1"/>
</dbReference>
<evidence type="ECO:0000313" key="4">
    <source>
        <dbReference type="Proteomes" id="UP001139971"/>
    </source>
</evidence>
<reference evidence="3" key="1">
    <citation type="submission" date="2023-02" db="EMBL/GenBank/DDBJ databases">
        <title>Tahibacter soli sp. nov. isolated from soil.</title>
        <authorList>
            <person name="Baek J.H."/>
            <person name="Lee J.K."/>
            <person name="Choi D.G."/>
            <person name="Jeon C.O."/>
        </authorList>
    </citation>
    <scope>NUCLEOTIDE SEQUENCE</scope>
    <source>
        <strain evidence="3">BL</strain>
    </source>
</reference>
<keyword evidence="4" id="KW-1185">Reference proteome</keyword>
<dbReference type="AlphaFoldDB" id="A0A9X3YPP2"/>
<dbReference type="Gene3D" id="2.60.40.10">
    <property type="entry name" value="Immunoglobulins"/>
    <property type="match status" value="2"/>
</dbReference>
<feature type="chain" id="PRO_5040948063" evidence="1">
    <location>
        <begin position="25"/>
        <end position="1069"/>
    </location>
</feature>
<dbReference type="Proteomes" id="UP001139971">
    <property type="component" value="Unassembled WGS sequence"/>
</dbReference>
<dbReference type="SMART" id="SM00429">
    <property type="entry name" value="IPT"/>
    <property type="match status" value="2"/>
</dbReference>
<dbReference type="RefSeq" id="WP_263542523.1">
    <property type="nucleotide sequence ID" value="NZ_JAOVZO020000023.1"/>
</dbReference>
<feature type="signal peptide" evidence="1">
    <location>
        <begin position="1"/>
        <end position="24"/>
    </location>
</feature>
<name>A0A9X3YPP2_9GAMM</name>
<dbReference type="PANTHER" id="PTHR35812:SF1">
    <property type="entry name" value="LIPOPROTEIN"/>
    <property type="match status" value="1"/>
</dbReference>
<dbReference type="InterPro" id="IPR013783">
    <property type="entry name" value="Ig-like_fold"/>
</dbReference>
<evidence type="ECO:0000256" key="1">
    <source>
        <dbReference type="SAM" id="SignalP"/>
    </source>
</evidence>